<reference evidence="1" key="2">
    <citation type="submission" date="2022-06" db="UniProtKB">
        <authorList>
            <consortium name="EnsemblMetazoa"/>
        </authorList>
    </citation>
    <scope>IDENTIFICATION</scope>
    <source>
        <strain evidence="1">PS312</strain>
    </source>
</reference>
<name>A0A2A6CHZ3_PRIPA</name>
<organism evidence="1 2">
    <name type="scientific">Pristionchus pacificus</name>
    <name type="common">Parasitic nematode worm</name>
    <dbReference type="NCBI Taxonomy" id="54126"/>
    <lineage>
        <taxon>Eukaryota</taxon>
        <taxon>Metazoa</taxon>
        <taxon>Ecdysozoa</taxon>
        <taxon>Nematoda</taxon>
        <taxon>Chromadorea</taxon>
        <taxon>Rhabditida</taxon>
        <taxon>Rhabditina</taxon>
        <taxon>Diplogasteromorpha</taxon>
        <taxon>Diplogasteroidea</taxon>
        <taxon>Neodiplogasteridae</taxon>
        <taxon>Pristionchus</taxon>
    </lineage>
</organism>
<gene>
    <name evidence="1" type="primary">WBGene00276500</name>
</gene>
<dbReference type="EnsemblMetazoa" id="PPA38131.1">
    <property type="protein sequence ID" value="PPA38131.1"/>
    <property type="gene ID" value="WBGene00276500"/>
</dbReference>
<dbReference type="Proteomes" id="UP000005239">
    <property type="component" value="Unassembled WGS sequence"/>
</dbReference>
<proteinExistence type="predicted"/>
<sequence>MKLRSSLWCPELTWNQVEMGFQVGIKYSTPAPFPQVGIKQAYVPAVCNTHLAYKSCSDCLRARVRSIAYGPSVGPYFGCDPPYMVVPCEAFGYGCQFPRARSHLLHAISVLPEQLSTPPGGVSLSGKPHVRLPDHGLCRRRATEGTRYTSPKTKQTVIVVGDGEPVMQNPAGAATSDGAIDTLQIEEGLTSEQKKKDNKPSSIQRFSRRIDMMITVYPLSKIVLSPLKLLVLRPTAYLWGRIVALWCLSKTRKRSASRILLSVIAVCAGMPLVYLGTIVWAEPAGTPPLHL</sequence>
<dbReference type="PANTHER" id="PTHR34402:SF1">
    <property type="entry name" value="PROTEIN CBG02762"/>
    <property type="match status" value="1"/>
</dbReference>
<evidence type="ECO:0000313" key="2">
    <source>
        <dbReference type="Proteomes" id="UP000005239"/>
    </source>
</evidence>
<accession>A0A2A6CHZ3</accession>
<evidence type="ECO:0000313" key="1">
    <source>
        <dbReference type="EnsemblMetazoa" id="PPA38131.1"/>
    </source>
</evidence>
<accession>A0A8R1UQF4</accession>
<dbReference type="PANTHER" id="PTHR34402">
    <property type="entry name" value="PROTEIN CBG02762"/>
    <property type="match status" value="1"/>
</dbReference>
<protein>
    <submittedName>
        <fullName evidence="1">Uncharacterized protein</fullName>
    </submittedName>
</protein>
<dbReference type="AlphaFoldDB" id="A0A2A6CHZ3"/>
<reference evidence="2" key="1">
    <citation type="journal article" date="2008" name="Nat. Genet.">
        <title>The Pristionchus pacificus genome provides a unique perspective on nematode lifestyle and parasitism.</title>
        <authorList>
            <person name="Dieterich C."/>
            <person name="Clifton S.W."/>
            <person name="Schuster L.N."/>
            <person name="Chinwalla A."/>
            <person name="Delehaunty K."/>
            <person name="Dinkelacker I."/>
            <person name="Fulton L."/>
            <person name="Fulton R."/>
            <person name="Godfrey J."/>
            <person name="Minx P."/>
            <person name="Mitreva M."/>
            <person name="Roeseler W."/>
            <person name="Tian H."/>
            <person name="Witte H."/>
            <person name="Yang S.P."/>
            <person name="Wilson R.K."/>
            <person name="Sommer R.J."/>
        </authorList>
    </citation>
    <scope>NUCLEOTIDE SEQUENCE [LARGE SCALE GENOMIC DNA]</scope>
    <source>
        <strain evidence="2">PS312</strain>
    </source>
</reference>
<keyword evidence="2" id="KW-1185">Reference proteome</keyword>